<dbReference type="GO" id="GO:0005085">
    <property type="term" value="F:guanyl-nucleotide exchange factor activity"/>
    <property type="evidence" value="ECO:0007669"/>
    <property type="project" value="UniProtKB-KW"/>
</dbReference>
<dbReference type="InterPro" id="IPR001202">
    <property type="entry name" value="WW_dom"/>
</dbReference>
<dbReference type="Gene3D" id="1.10.418.10">
    <property type="entry name" value="Calponin-like domain"/>
    <property type="match status" value="1"/>
</dbReference>
<dbReference type="Pfam" id="PF22697">
    <property type="entry name" value="SOS1_NGEF_PH"/>
    <property type="match status" value="1"/>
</dbReference>
<name>A0A1Y1U6R8_9FUNG</name>
<feature type="domain" description="PH" evidence="3">
    <location>
        <begin position="529"/>
        <end position="641"/>
    </location>
</feature>
<evidence type="ECO:0000259" key="5">
    <source>
        <dbReference type="PROSITE" id="PS50020"/>
    </source>
</evidence>
<evidence type="ECO:0000313" key="6">
    <source>
        <dbReference type="EMBL" id="ORX33708.1"/>
    </source>
</evidence>
<dbReference type="Proteomes" id="UP000193719">
    <property type="component" value="Unassembled WGS sequence"/>
</dbReference>
<dbReference type="InterPro" id="IPR035899">
    <property type="entry name" value="DBL_dom_sf"/>
</dbReference>
<evidence type="ECO:0000313" key="7">
    <source>
        <dbReference type="Proteomes" id="UP000193719"/>
    </source>
</evidence>
<feature type="domain" description="DH" evidence="4">
    <location>
        <begin position="327"/>
        <end position="496"/>
    </location>
</feature>
<feature type="region of interest" description="Disordered" evidence="2">
    <location>
        <begin position="729"/>
        <end position="773"/>
    </location>
</feature>
<dbReference type="PANTHER" id="PTHR45834">
    <property type="entry name" value="RHO GUANINE NUCLEOTIDE EXCHANGE FACTOR 9-RELATED"/>
    <property type="match status" value="1"/>
</dbReference>
<dbReference type="AlphaFoldDB" id="A0A1Y1U6R8"/>
<evidence type="ECO:0000259" key="3">
    <source>
        <dbReference type="PROSITE" id="PS50003"/>
    </source>
</evidence>
<proteinExistence type="predicted"/>
<dbReference type="InterPro" id="IPR036020">
    <property type="entry name" value="WW_dom_sf"/>
</dbReference>
<dbReference type="SMART" id="SM00456">
    <property type="entry name" value="WW"/>
    <property type="match status" value="2"/>
</dbReference>
<dbReference type="PROSITE" id="PS50010">
    <property type="entry name" value="DH_2"/>
    <property type="match status" value="1"/>
</dbReference>
<dbReference type="Gene3D" id="1.20.900.10">
    <property type="entry name" value="Dbl homology (DH) domain"/>
    <property type="match status" value="1"/>
</dbReference>
<dbReference type="EMBL" id="MCFH01000207">
    <property type="protein sequence ID" value="ORX33708.1"/>
    <property type="molecule type" value="Genomic_DNA"/>
</dbReference>
<keyword evidence="1" id="KW-0344">Guanine-nucleotide releasing factor</keyword>
<gene>
    <name evidence="6" type="ORF">BCR36DRAFT_588597</name>
</gene>
<dbReference type="CDD" id="cd00014">
    <property type="entry name" value="CH_SF"/>
    <property type="match status" value="1"/>
</dbReference>
<dbReference type="PROSITE" id="PS01159">
    <property type="entry name" value="WW_DOMAIN_1"/>
    <property type="match status" value="1"/>
</dbReference>
<dbReference type="PANTHER" id="PTHR45834:SF11">
    <property type="entry name" value="RHOGEF DOMAIN-CONTAINING PROTEIN GXCJ"/>
    <property type="match status" value="1"/>
</dbReference>
<evidence type="ECO:0000256" key="2">
    <source>
        <dbReference type="SAM" id="MobiDB-lite"/>
    </source>
</evidence>
<comment type="caution">
    <text evidence="6">The sequence shown here is derived from an EMBL/GenBank/DDBJ whole genome shotgun (WGS) entry which is preliminary data.</text>
</comment>
<evidence type="ECO:0000259" key="4">
    <source>
        <dbReference type="PROSITE" id="PS50010"/>
    </source>
</evidence>
<dbReference type="SMART" id="SM00325">
    <property type="entry name" value="RhoGEF"/>
    <property type="match status" value="1"/>
</dbReference>
<organism evidence="6 7">
    <name type="scientific">Piromyces finnis</name>
    <dbReference type="NCBI Taxonomy" id="1754191"/>
    <lineage>
        <taxon>Eukaryota</taxon>
        <taxon>Fungi</taxon>
        <taxon>Fungi incertae sedis</taxon>
        <taxon>Chytridiomycota</taxon>
        <taxon>Chytridiomycota incertae sedis</taxon>
        <taxon>Neocallimastigomycetes</taxon>
        <taxon>Neocallimastigales</taxon>
        <taxon>Neocallimastigaceae</taxon>
        <taxon>Piromyces</taxon>
    </lineage>
</organism>
<evidence type="ECO:0000256" key="1">
    <source>
        <dbReference type="ARBA" id="ARBA00022658"/>
    </source>
</evidence>
<dbReference type="SUPFAM" id="SSF47576">
    <property type="entry name" value="Calponin-homology domain, CH-domain"/>
    <property type="match status" value="1"/>
</dbReference>
<reference evidence="6 7" key="2">
    <citation type="submission" date="2016-08" db="EMBL/GenBank/DDBJ databases">
        <title>Pervasive Adenine N6-methylation of Active Genes in Fungi.</title>
        <authorList>
            <consortium name="DOE Joint Genome Institute"/>
            <person name="Mondo S.J."/>
            <person name="Dannebaum R.O."/>
            <person name="Kuo R.C."/>
            <person name="Labutti K."/>
            <person name="Haridas S."/>
            <person name="Kuo A."/>
            <person name="Salamov A."/>
            <person name="Ahrendt S.R."/>
            <person name="Lipzen A."/>
            <person name="Sullivan W."/>
            <person name="Andreopoulos W.B."/>
            <person name="Clum A."/>
            <person name="Lindquist E."/>
            <person name="Daum C."/>
            <person name="Ramamoorthy G.K."/>
            <person name="Gryganskyi A."/>
            <person name="Culley D."/>
            <person name="Magnuson J.K."/>
            <person name="James T.Y."/>
            <person name="O'Malley M.A."/>
            <person name="Stajich J.E."/>
            <person name="Spatafora J.W."/>
            <person name="Visel A."/>
            <person name="Grigoriev I.V."/>
        </authorList>
    </citation>
    <scope>NUCLEOTIDE SEQUENCE [LARGE SCALE GENOMIC DNA]</scope>
    <source>
        <strain evidence="7">finn</strain>
    </source>
</reference>
<dbReference type="Gene3D" id="2.30.29.30">
    <property type="entry name" value="Pleckstrin-homology domain (PH domain)/Phosphotyrosine-binding domain (PTB)"/>
    <property type="match status" value="1"/>
</dbReference>
<dbReference type="OrthoDB" id="1716625at2759"/>
<dbReference type="GO" id="GO:0035556">
    <property type="term" value="P:intracellular signal transduction"/>
    <property type="evidence" value="ECO:0007669"/>
    <property type="project" value="InterPro"/>
</dbReference>
<dbReference type="InterPro" id="IPR053086">
    <property type="entry name" value="RhoGEF_domain"/>
</dbReference>
<feature type="domain" description="WW" evidence="5">
    <location>
        <begin position="688"/>
        <end position="715"/>
    </location>
</feature>
<sequence>MDVSSDSIIDKLKSKNDNLLTKKKAILLWIQTVLAQKQNMELCNLMNIINNNCILKIKLESGVFSSIENLNLFVNACKDYGIQNINDFNPYNFIMEAKNSEEKFIQIMKELCLTSVERGFSLPDFNIEKFKSSFEDKKDMQDSSVVRRISKNYMNMNINSMTFSNIGNKELSGQSVISPNHSKEPSQISTSLKSPIILEEGDKIEVLNNYQNNYIEKLAANTLNGLDIMNQQLEAIQVRLEKAPSKSFGISKGNSLANINTNGLQTSSSTSCITAPPESRKQSLFFASSANTNENSAPTPQLQYSTLPENIIQMNLSRQENMRLMLFMNYLQQKQIICLMENISKSKLLSEKEFNWLFSNVKDLVVVNKEFNDNLVSLKENDPVIPEIGNEFLKIAEKLKTYKEYCSNYPSALSLLRELNQKPEIKNLLTKLSTENAECRGLSLESFLIKPVQRICKYPLMIKELLKYTSKDSKDHPILENSLTVIENVIAYVNEGTKALEEKERLSGLQARIELSEFPDLQLKLADKHMIKEGNVQRLINSKAKDRHMLLFNDCLLICKDWTASYKYKYQLEEFLPINSIILKNEIKGHTNVFQLISKNKKIKPEKLQNGNNSSEQPISISLINDLLKKEWTQSIWDTITESKKIQREIETSNSNNKIDLDIDEEINITIRKKEEFPSLVEFNGVKWKKAVAATGQNYYFNTVTFDSIWRLPNEYYIIDSETGEKYLHNETENEESNNTETDNDEDNDGNYDGDDSAGDNDEDDDEYYNSENVEGYPDWKIVKMENNITYYFNKYTKETQWEHPKSNFNNEDTIDNKKTIQQLQNILINVSPTQ</sequence>
<dbReference type="PROSITE" id="PS00741">
    <property type="entry name" value="DH_1"/>
    <property type="match status" value="1"/>
</dbReference>
<dbReference type="Pfam" id="PF00397">
    <property type="entry name" value="WW"/>
    <property type="match status" value="1"/>
</dbReference>
<dbReference type="Gene3D" id="2.20.70.10">
    <property type="match status" value="1"/>
</dbReference>
<dbReference type="SUPFAM" id="SSF48065">
    <property type="entry name" value="DBL homology domain (DH-domain)"/>
    <property type="match status" value="1"/>
</dbReference>
<dbReference type="SUPFAM" id="SSF51045">
    <property type="entry name" value="WW domain"/>
    <property type="match status" value="2"/>
</dbReference>
<dbReference type="CDD" id="cd00201">
    <property type="entry name" value="WW"/>
    <property type="match status" value="1"/>
</dbReference>
<dbReference type="InterPro" id="IPR001849">
    <property type="entry name" value="PH_domain"/>
</dbReference>
<dbReference type="SUPFAM" id="SSF50729">
    <property type="entry name" value="PH domain-like"/>
    <property type="match status" value="1"/>
</dbReference>
<reference evidence="6 7" key="1">
    <citation type="submission" date="2016-08" db="EMBL/GenBank/DDBJ databases">
        <title>Genomes of anaerobic fungi encode conserved fungal cellulosomes for biomass hydrolysis.</title>
        <authorList>
            <consortium name="DOE Joint Genome Institute"/>
            <person name="Haitjema C.H."/>
            <person name="Gilmore S.P."/>
            <person name="Henske J.K."/>
            <person name="Solomon K.V."/>
            <person name="De Groot R."/>
            <person name="Kuo A."/>
            <person name="Mondo S.J."/>
            <person name="Salamov A.A."/>
            <person name="Labutti K."/>
            <person name="Zhao Z."/>
            <person name="Chiniquy J."/>
            <person name="Barry K."/>
            <person name="Brewer H.M."/>
            <person name="Purvine S.O."/>
            <person name="Wright A.T."/>
            <person name="Boxma B."/>
            <person name="Van Alen T."/>
            <person name="Hackstein J.H."/>
            <person name="Baker S.E."/>
            <person name="Grigoriev I.V."/>
            <person name="O'Malley M.A."/>
        </authorList>
    </citation>
    <scope>NUCLEOTIDE SEQUENCE [LARGE SCALE GENOMIC DNA]</scope>
    <source>
        <strain evidence="7">finn</strain>
    </source>
</reference>
<feature type="domain" description="WW" evidence="5">
    <location>
        <begin position="778"/>
        <end position="807"/>
    </location>
</feature>
<accession>A0A1Y1U6R8</accession>
<dbReference type="PROSITE" id="PS50020">
    <property type="entry name" value="WW_DOMAIN_2"/>
    <property type="match status" value="2"/>
</dbReference>
<dbReference type="CDD" id="cd00160">
    <property type="entry name" value="RhoGEF"/>
    <property type="match status" value="1"/>
</dbReference>
<dbReference type="PROSITE" id="PS50003">
    <property type="entry name" value="PH_DOMAIN"/>
    <property type="match status" value="1"/>
</dbReference>
<dbReference type="InterPro" id="IPR001331">
    <property type="entry name" value="GDS_CDC24_CS"/>
</dbReference>
<protein>
    <submittedName>
        <fullName evidence="6">Dbl homology domain-containing protein</fullName>
    </submittedName>
</protein>
<keyword evidence="7" id="KW-1185">Reference proteome</keyword>
<dbReference type="GO" id="GO:0005829">
    <property type="term" value="C:cytosol"/>
    <property type="evidence" value="ECO:0007669"/>
    <property type="project" value="TreeGrafter"/>
</dbReference>
<dbReference type="InterPro" id="IPR036872">
    <property type="entry name" value="CH_dom_sf"/>
</dbReference>
<dbReference type="InterPro" id="IPR055251">
    <property type="entry name" value="SOS1_NGEF_PH"/>
</dbReference>
<feature type="compositionally biased region" description="Acidic residues" evidence="2">
    <location>
        <begin position="733"/>
        <end position="769"/>
    </location>
</feature>
<dbReference type="SMART" id="SM00233">
    <property type="entry name" value="PH"/>
    <property type="match status" value="1"/>
</dbReference>
<dbReference type="InterPro" id="IPR000219">
    <property type="entry name" value="DH_dom"/>
</dbReference>
<dbReference type="STRING" id="1754191.A0A1Y1U6R8"/>
<dbReference type="Pfam" id="PF00621">
    <property type="entry name" value="RhoGEF"/>
    <property type="match status" value="1"/>
</dbReference>
<dbReference type="InterPro" id="IPR011993">
    <property type="entry name" value="PH-like_dom_sf"/>
</dbReference>